<dbReference type="GeneID" id="63716524"/>
<keyword evidence="4" id="KW-0238">DNA-binding</keyword>
<dbReference type="Gene3D" id="4.10.240.10">
    <property type="entry name" value="Zn(2)-C6 fungal-type DNA-binding domain"/>
    <property type="match status" value="1"/>
</dbReference>
<feature type="compositionally biased region" description="Low complexity" evidence="7">
    <location>
        <begin position="126"/>
        <end position="138"/>
    </location>
</feature>
<dbReference type="CDD" id="cd00067">
    <property type="entry name" value="GAL4"/>
    <property type="match status" value="1"/>
</dbReference>
<sequence length="783" mass="83011">MALSSADKGPAWPHDDAGAAAASAASARTTLSTDLSHSTTLSPALSPAPSPAPSPLSVDPPTAANPATPKSLPSAAPSGGPLPAPVLPPVLHAEAGPPTAGQPAATTAPGGLPVTAPSSIEPPSPSAAVASPAPDSRSTQNGDHSHSILAGEHVTGPSAGCDMSNFSPVTLTAVAAAAPPSVSPSGPSFVPIASLPSTSTLHQPPDPAAAAFQSPEAYPLNAVGANAPVPPLPSMRPISSMPQSVTQPQPLHHAASTVTTAPPTPISNPLNFYSHSSIPLPTSNGFSHETIVRYPLPHDPRILGSRGPKKEIKRRTKTGCMTCRKRRIKCDEAHPTCNNCRKSKRECSGYDPIFKPQLSHIQPVPTSVLPSTSLRSTPVLAPRPDNSYGSQPSMLPSAYAADSTTTLSPTSSEFASTAVNYCPSPSTAVITPVKDETACDPSSGTEQPSTSLQDGSSLLDRNQSFSDDGRHPPPGELPMPRVETLPPALTHYSGKRMKINDIIDLLGPPPPPQQVSHTEDTFNEITRVYHEMYAMALGAFFETTWYFFMDNGKMIFPKDAALIEHMASFLKILEAVKANDHTQMTYSGVLETRIVWELACTAYSTPDQTNGARSTLPADGDAAEARNRLRVLETLLCGEYLDENPLAPPAADHDQHRIRQFDFWYSLAEFVRKRDNPGSPQAAQAREAVLSRMRHLLDGRENRDLLYSIAVVRELAPNFDAGYGETIPQHLDETDPKSRLAVASKFILDEAQVTGGTTNVVRRFSDIASRAFVNPGVNVARKL</sequence>
<dbReference type="InterPro" id="IPR052360">
    <property type="entry name" value="Transcr_Regulatory_Proteins"/>
</dbReference>
<evidence type="ECO:0000313" key="9">
    <source>
        <dbReference type="EMBL" id="KYK56875.1"/>
    </source>
</evidence>
<evidence type="ECO:0000256" key="6">
    <source>
        <dbReference type="ARBA" id="ARBA00023242"/>
    </source>
</evidence>
<keyword evidence="2" id="KW-0862">Zinc</keyword>
<feature type="region of interest" description="Disordered" evidence="7">
    <location>
        <begin position="1"/>
        <end position="156"/>
    </location>
</feature>
<proteinExistence type="predicted"/>
<dbReference type="RefSeq" id="XP_040656227.1">
    <property type="nucleotide sequence ID" value="XM_040801194.1"/>
</dbReference>
<keyword evidence="3" id="KW-0805">Transcription regulation</keyword>
<feature type="region of interest" description="Disordered" evidence="7">
    <location>
        <begin position="364"/>
        <end position="410"/>
    </location>
</feature>
<keyword evidence="10" id="KW-1185">Reference proteome</keyword>
<evidence type="ECO:0000256" key="4">
    <source>
        <dbReference type="ARBA" id="ARBA00023125"/>
    </source>
</evidence>
<keyword evidence="1" id="KW-0479">Metal-binding</keyword>
<dbReference type="PANTHER" id="PTHR36206:SF13">
    <property type="entry name" value="TRANSCRIPTIONAL REGULATORY PROTEIN MOC3"/>
    <property type="match status" value="1"/>
</dbReference>
<dbReference type="STRING" id="98403.A0A151GIC8"/>
<dbReference type="EMBL" id="LAYC01000002">
    <property type="protein sequence ID" value="KYK56875.1"/>
    <property type="molecule type" value="Genomic_DNA"/>
</dbReference>
<keyword evidence="6" id="KW-0539">Nucleus</keyword>
<dbReference type="PANTHER" id="PTHR36206">
    <property type="entry name" value="ASPERCRYPTIN BIOSYNTHESIS CLUSTER-SPECIFIC TRANSCRIPTION REGULATOR ATNN-RELATED"/>
    <property type="match status" value="1"/>
</dbReference>
<dbReference type="Pfam" id="PF00172">
    <property type="entry name" value="Zn_clus"/>
    <property type="match status" value="1"/>
</dbReference>
<protein>
    <recommendedName>
        <fullName evidence="8">Zn(2)-C6 fungal-type domain-containing protein</fullName>
    </recommendedName>
</protein>
<evidence type="ECO:0000256" key="1">
    <source>
        <dbReference type="ARBA" id="ARBA00022723"/>
    </source>
</evidence>
<keyword evidence="5" id="KW-0804">Transcription</keyword>
<feature type="compositionally biased region" description="Polar residues" evidence="7">
    <location>
        <begin position="364"/>
        <end position="376"/>
    </location>
</feature>
<feature type="domain" description="Zn(2)-C6 fungal-type" evidence="8">
    <location>
        <begin position="319"/>
        <end position="348"/>
    </location>
</feature>
<dbReference type="InParanoid" id="A0A151GIC8"/>
<dbReference type="Proteomes" id="UP000076580">
    <property type="component" value="Chromosome 02"/>
</dbReference>
<evidence type="ECO:0000313" key="10">
    <source>
        <dbReference type="Proteomes" id="UP000076580"/>
    </source>
</evidence>
<feature type="compositionally biased region" description="Low complexity" evidence="7">
    <location>
        <begin position="18"/>
        <end position="45"/>
    </location>
</feature>
<accession>A0A151GIC8</accession>
<feature type="compositionally biased region" description="Polar residues" evidence="7">
    <location>
        <begin position="440"/>
        <end position="466"/>
    </location>
</feature>
<name>A0A151GIC8_DRECN</name>
<evidence type="ECO:0000256" key="5">
    <source>
        <dbReference type="ARBA" id="ARBA00023163"/>
    </source>
</evidence>
<gene>
    <name evidence="9" type="ORF">DCS_03881</name>
</gene>
<dbReference type="AlphaFoldDB" id="A0A151GIC8"/>
<dbReference type="SUPFAM" id="SSF57701">
    <property type="entry name" value="Zn2/Cys6 DNA-binding domain"/>
    <property type="match status" value="1"/>
</dbReference>
<feature type="region of interest" description="Disordered" evidence="7">
    <location>
        <begin position="236"/>
        <end position="263"/>
    </location>
</feature>
<dbReference type="PROSITE" id="PS50048">
    <property type="entry name" value="ZN2_CY6_FUNGAL_2"/>
    <property type="match status" value="1"/>
</dbReference>
<dbReference type="SMART" id="SM00066">
    <property type="entry name" value="GAL4"/>
    <property type="match status" value="1"/>
</dbReference>
<feature type="region of interest" description="Disordered" evidence="7">
    <location>
        <begin position="435"/>
        <end position="486"/>
    </location>
</feature>
<feature type="compositionally biased region" description="Low complexity" evidence="7">
    <location>
        <begin position="89"/>
        <end position="119"/>
    </location>
</feature>
<evidence type="ECO:0000259" key="8">
    <source>
        <dbReference type="PROSITE" id="PS50048"/>
    </source>
</evidence>
<dbReference type="InterPro" id="IPR001138">
    <property type="entry name" value="Zn2Cys6_DnaBD"/>
</dbReference>
<dbReference type="GO" id="GO:0003677">
    <property type="term" value="F:DNA binding"/>
    <property type="evidence" value="ECO:0007669"/>
    <property type="project" value="UniProtKB-KW"/>
</dbReference>
<dbReference type="InterPro" id="IPR036864">
    <property type="entry name" value="Zn2-C6_fun-type_DNA-bd_sf"/>
</dbReference>
<dbReference type="GO" id="GO:0008270">
    <property type="term" value="F:zinc ion binding"/>
    <property type="evidence" value="ECO:0007669"/>
    <property type="project" value="InterPro"/>
</dbReference>
<feature type="compositionally biased region" description="Polar residues" evidence="7">
    <location>
        <begin position="240"/>
        <end position="249"/>
    </location>
</feature>
<comment type="caution">
    <text evidence="9">The sequence shown here is derived from an EMBL/GenBank/DDBJ whole genome shotgun (WGS) entry which is preliminary data.</text>
</comment>
<evidence type="ECO:0000256" key="7">
    <source>
        <dbReference type="SAM" id="MobiDB-lite"/>
    </source>
</evidence>
<dbReference type="PROSITE" id="PS00463">
    <property type="entry name" value="ZN2_CY6_FUNGAL_1"/>
    <property type="match status" value="1"/>
</dbReference>
<evidence type="ECO:0000256" key="3">
    <source>
        <dbReference type="ARBA" id="ARBA00023015"/>
    </source>
</evidence>
<dbReference type="GO" id="GO:0000981">
    <property type="term" value="F:DNA-binding transcription factor activity, RNA polymerase II-specific"/>
    <property type="evidence" value="ECO:0007669"/>
    <property type="project" value="InterPro"/>
</dbReference>
<reference evidence="9 10" key="1">
    <citation type="journal article" date="2016" name="Sci. Rep.">
        <title>Insights into Adaptations to a Near-Obligate Nematode Endoparasitic Lifestyle from the Finished Genome of Drechmeria coniospora.</title>
        <authorList>
            <person name="Zhang L."/>
            <person name="Zhou Z."/>
            <person name="Guo Q."/>
            <person name="Fokkens L."/>
            <person name="Miskei M."/>
            <person name="Pocsi I."/>
            <person name="Zhang W."/>
            <person name="Chen M."/>
            <person name="Wang L."/>
            <person name="Sun Y."/>
            <person name="Donzelli B.G."/>
            <person name="Gibson D.M."/>
            <person name="Nelson D.R."/>
            <person name="Luo J.G."/>
            <person name="Rep M."/>
            <person name="Liu H."/>
            <person name="Yang S."/>
            <person name="Wang J."/>
            <person name="Krasnoff S.B."/>
            <person name="Xu Y."/>
            <person name="Molnar I."/>
            <person name="Lin M."/>
        </authorList>
    </citation>
    <scope>NUCLEOTIDE SEQUENCE [LARGE SCALE GENOMIC DNA]</scope>
    <source>
        <strain evidence="9 10">ARSEF 6962</strain>
    </source>
</reference>
<evidence type="ECO:0000256" key="2">
    <source>
        <dbReference type="ARBA" id="ARBA00022833"/>
    </source>
</evidence>
<organism evidence="9 10">
    <name type="scientific">Drechmeria coniospora</name>
    <name type="common">Nematophagous fungus</name>
    <name type="synonym">Meria coniospora</name>
    <dbReference type="NCBI Taxonomy" id="98403"/>
    <lineage>
        <taxon>Eukaryota</taxon>
        <taxon>Fungi</taxon>
        <taxon>Dikarya</taxon>
        <taxon>Ascomycota</taxon>
        <taxon>Pezizomycotina</taxon>
        <taxon>Sordariomycetes</taxon>
        <taxon>Hypocreomycetidae</taxon>
        <taxon>Hypocreales</taxon>
        <taxon>Ophiocordycipitaceae</taxon>
        <taxon>Drechmeria</taxon>
    </lineage>
</organism>